<dbReference type="Gene3D" id="1.10.287.70">
    <property type="match status" value="1"/>
</dbReference>
<reference evidence="16" key="2">
    <citation type="journal article" date="2018" name="Environ. Sci. Technol.">
        <title>The Toxicogenome of Hyalella azteca: A Model for Sediment Ecotoxicology and Evolutionary Toxicology.</title>
        <authorList>
            <person name="Poynton H.C."/>
            <person name="Hasenbein S."/>
            <person name="Benoit J.B."/>
            <person name="Sepulveda M.S."/>
            <person name="Poelchau M.F."/>
            <person name="Hughes D.S.T."/>
            <person name="Murali S.C."/>
            <person name="Chen S."/>
            <person name="Glastad K.M."/>
            <person name="Goodisman M.A.D."/>
            <person name="Werren J.H."/>
            <person name="Vineis J.H."/>
            <person name="Bowen J.L."/>
            <person name="Friedrich M."/>
            <person name="Jones J."/>
            <person name="Robertson H.M."/>
            <person name="Feyereisen R."/>
            <person name="Mechler-Hickson A."/>
            <person name="Mathers N."/>
            <person name="Lee C.E."/>
            <person name="Colbourne J.K."/>
            <person name="Biales A."/>
            <person name="Johnston J.S."/>
            <person name="Wellborn G.A."/>
            <person name="Rosendale A.J."/>
            <person name="Cridge A.G."/>
            <person name="Munoz-Torres M.C."/>
            <person name="Bain P.A."/>
            <person name="Manny A.R."/>
            <person name="Major K.M."/>
            <person name="Lambert F.N."/>
            <person name="Vulpe C.D."/>
            <person name="Tuck P."/>
            <person name="Blalock B.J."/>
            <person name="Lin Y.Y."/>
            <person name="Smith M.E."/>
            <person name="Ochoa-Acuna H."/>
            <person name="Chen M.M."/>
            <person name="Childers C.P."/>
            <person name="Qu J."/>
            <person name="Dugan S."/>
            <person name="Lee S.L."/>
            <person name="Chao H."/>
            <person name="Dinh H."/>
            <person name="Han Y."/>
            <person name="Doddapaneni H."/>
            <person name="Worley K.C."/>
            <person name="Muzny D.M."/>
            <person name="Gibbs R.A."/>
            <person name="Richards S."/>
        </authorList>
    </citation>
    <scope>NUCLEOTIDE SEQUENCE</scope>
    <source>
        <strain evidence="16">HAZT.00-mixed</strain>
        <tissue evidence="16">Whole organism</tissue>
    </source>
</reference>
<keyword evidence="9 16" id="KW-0675">Receptor</keyword>
<organism evidence="16">
    <name type="scientific">Hyalella azteca</name>
    <name type="common">Amphipod</name>
    <dbReference type="NCBI Taxonomy" id="294128"/>
    <lineage>
        <taxon>Eukaryota</taxon>
        <taxon>Metazoa</taxon>
        <taxon>Ecdysozoa</taxon>
        <taxon>Arthropoda</taxon>
        <taxon>Crustacea</taxon>
        <taxon>Multicrustacea</taxon>
        <taxon>Malacostraca</taxon>
        <taxon>Eumalacostraca</taxon>
        <taxon>Peracarida</taxon>
        <taxon>Amphipoda</taxon>
        <taxon>Senticaudata</taxon>
        <taxon>Talitrida</taxon>
        <taxon>Talitroidea</taxon>
        <taxon>Hyalellidae</taxon>
        <taxon>Hyalella</taxon>
    </lineage>
</organism>
<evidence type="ECO:0000256" key="7">
    <source>
        <dbReference type="ARBA" id="ARBA00023065"/>
    </source>
</evidence>
<comment type="similarity">
    <text evidence="2">Belongs to the glutamate-gated ion channel (TC 1.A.10.1) family.</text>
</comment>
<protein>
    <submittedName>
        <fullName evidence="18">Glutamate receptor ionotropic, NMDA 3B</fullName>
    </submittedName>
    <submittedName>
        <fullName evidence="16">Ionotropic receptor 167</fullName>
    </submittedName>
</protein>
<evidence type="ECO:0000256" key="5">
    <source>
        <dbReference type="ARBA" id="ARBA00022692"/>
    </source>
</evidence>
<sequence length="441" mass="49720">MREWTIPNSPTGKSFEAFEPTPGCISVAVTPWSQAIVDLSKKPYTGAHIEIFRIMMQYLGWCYYLVAPADMSLGILVNGSYTGGVGMLARREVDMLMGPIVQHPTRSELVEYAQAYLYNTHYFLYKKITKVQPDVLIFTKPFLTDVWLWVLASVIAVGGTAGLLHLVHSYIRNSHLKSKQSKWVMFSRGLTWAWKTVLAQDPSDSPGERSGRLLSTLWLINCFMIINMYQCNITAILINDKVKLPFTSVEDFVTQKTYKLTWINGQIYSSFFQEYAVNQPDLPLGKLWGMRDDYQPDANHVVSTVMTEKVAVVAARWLQRGFMAGDFSEFGECRLALAEANSLPPVYMTYGYPKNSPLQVKVDIMLLRVVQSGIAGNLLSNSLWNSSWCMRPQTSLSDSRPLAVTDFLGLFAIYGLGMILALLVFIVEVATGRDFQSRKNE</sequence>
<evidence type="ECO:0000256" key="9">
    <source>
        <dbReference type="ARBA" id="ARBA00023170"/>
    </source>
</evidence>
<keyword evidence="7" id="KW-0406">Ion transport</keyword>
<evidence type="ECO:0000256" key="6">
    <source>
        <dbReference type="ARBA" id="ARBA00022989"/>
    </source>
</evidence>
<dbReference type="InterPro" id="IPR019594">
    <property type="entry name" value="Glu/Gly-bd"/>
</dbReference>
<dbReference type="Pfam" id="PF10613">
    <property type="entry name" value="Lig_chan-Glu_bd"/>
    <property type="match status" value="1"/>
</dbReference>
<evidence type="ECO:0000313" key="17">
    <source>
        <dbReference type="Proteomes" id="UP000694843"/>
    </source>
</evidence>
<evidence type="ECO:0000313" key="16">
    <source>
        <dbReference type="EMBL" id="KAA0200662.1"/>
    </source>
</evidence>
<dbReference type="GeneID" id="108673185"/>
<evidence type="ECO:0000256" key="4">
    <source>
        <dbReference type="ARBA" id="ARBA00022475"/>
    </source>
</evidence>
<accession>A0A6A0H5N4</accession>
<dbReference type="PANTHER" id="PTHR42643">
    <property type="entry name" value="IONOTROPIC RECEPTOR 20A-RELATED"/>
    <property type="match status" value="1"/>
</dbReference>
<name>A0A6A0H5N4_HYAAZ</name>
<dbReference type="OMA" id="HGIFYLY"/>
<evidence type="ECO:0000256" key="12">
    <source>
        <dbReference type="ARBA" id="ARBA00023303"/>
    </source>
</evidence>
<evidence type="ECO:0000256" key="2">
    <source>
        <dbReference type="ARBA" id="ARBA00008685"/>
    </source>
</evidence>
<dbReference type="GO" id="GO:0015276">
    <property type="term" value="F:ligand-gated monoatomic ion channel activity"/>
    <property type="evidence" value="ECO:0007669"/>
    <property type="project" value="InterPro"/>
</dbReference>
<reference evidence="18" key="4">
    <citation type="submission" date="2025-04" db="UniProtKB">
        <authorList>
            <consortium name="RefSeq"/>
        </authorList>
    </citation>
    <scope>IDENTIFICATION</scope>
    <source>
        <tissue evidence="18">Whole organism</tissue>
    </source>
</reference>
<dbReference type="InterPro" id="IPR052192">
    <property type="entry name" value="Insect_Ionotropic_Sensory_Rcpt"/>
</dbReference>
<evidence type="ECO:0000256" key="3">
    <source>
        <dbReference type="ARBA" id="ARBA00022448"/>
    </source>
</evidence>
<dbReference type="SUPFAM" id="SSF53850">
    <property type="entry name" value="Periplasmic binding protein-like II"/>
    <property type="match status" value="1"/>
</dbReference>
<dbReference type="GO" id="GO:0005886">
    <property type="term" value="C:plasma membrane"/>
    <property type="evidence" value="ECO:0007669"/>
    <property type="project" value="UniProtKB-SubCell"/>
</dbReference>
<evidence type="ECO:0000259" key="14">
    <source>
        <dbReference type="Pfam" id="PF00060"/>
    </source>
</evidence>
<dbReference type="Pfam" id="PF00060">
    <property type="entry name" value="Lig_chan"/>
    <property type="match status" value="1"/>
</dbReference>
<dbReference type="GO" id="GO:0050906">
    <property type="term" value="P:detection of stimulus involved in sensory perception"/>
    <property type="evidence" value="ECO:0007669"/>
    <property type="project" value="UniProtKB-ARBA"/>
</dbReference>
<feature type="transmembrane region" description="Helical" evidence="13">
    <location>
        <begin position="217"/>
        <end position="238"/>
    </location>
</feature>
<dbReference type="Proteomes" id="UP000711488">
    <property type="component" value="Unassembled WGS sequence"/>
</dbReference>
<keyword evidence="17" id="KW-1185">Reference proteome</keyword>
<proteinExistence type="inferred from homology"/>
<keyword evidence="11" id="KW-1071">Ligand-gated ion channel</keyword>
<dbReference type="Proteomes" id="UP000694843">
    <property type="component" value="Unplaced"/>
</dbReference>
<feature type="domain" description="Ionotropic glutamate receptor L-glutamate and glycine-binding" evidence="15">
    <location>
        <begin position="40"/>
        <end position="127"/>
    </location>
</feature>
<keyword evidence="6 13" id="KW-1133">Transmembrane helix</keyword>
<gene>
    <name evidence="18" type="primary">LOC108673185</name>
    <name evidence="16" type="ORF">HAZT_HAZT003076</name>
</gene>
<evidence type="ECO:0000256" key="1">
    <source>
        <dbReference type="ARBA" id="ARBA00004651"/>
    </source>
</evidence>
<evidence type="ECO:0000256" key="13">
    <source>
        <dbReference type="SAM" id="Phobius"/>
    </source>
</evidence>
<keyword evidence="3" id="KW-0813">Transport</keyword>
<keyword evidence="5 13" id="KW-0812">Transmembrane</keyword>
<dbReference type="KEGG" id="hazt:108673185"/>
<evidence type="ECO:0000259" key="15">
    <source>
        <dbReference type="Pfam" id="PF10613"/>
    </source>
</evidence>
<feature type="transmembrane region" description="Helical" evidence="13">
    <location>
        <begin position="146"/>
        <end position="167"/>
    </location>
</feature>
<dbReference type="EMBL" id="JQDR03006145">
    <property type="protein sequence ID" value="KAA0200662.1"/>
    <property type="molecule type" value="Genomic_DNA"/>
</dbReference>
<reference evidence="16" key="3">
    <citation type="submission" date="2019-06" db="EMBL/GenBank/DDBJ databases">
        <authorList>
            <person name="Poynton C."/>
            <person name="Hasenbein S."/>
            <person name="Benoit J.B."/>
            <person name="Sepulveda M.S."/>
            <person name="Poelchau M.F."/>
            <person name="Murali S.C."/>
            <person name="Chen S."/>
            <person name="Glastad K.M."/>
            <person name="Werren J.H."/>
            <person name="Vineis J.H."/>
            <person name="Bowen J.L."/>
            <person name="Friedrich M."/>
            <person name="Jones J."/>
            <person name="Robertson H.M."/>
            <person name="Feyereisen R."/>
            <person name="Mechler-Hickson A."/>
            <person name="Mathers N."/>
            <person name="Lee C.E."/>
            <person name="Colbourne J.K."/>
            <person name="Biales A."/>
            <person name="Johnston J.S."/>
            <person name="Wellborn G.A."/>
            <person name="Rosendale A.J."/>
            <person name="Cridge A.G."/>
            <person name="Munoz-Torres M.C."/>
            <person name="Bain P.A."/>
            <person name="Manny A.R."/>
            <person name="Major K.M."/>
            <person name="Lambert F.N."/>
            <person name="Vulpe C.D."/>
            <person name="Tuck P."/>
            <person name="Blalock B.J."/>
            <person name="Lin Y.-Y."/>
            <person name="Smith M.E."/>
            <person name="Ochoa-Acuna H."/>
            <person name="Chen M.-J.M."/>
            <person name="Childers C.P."/>
            <person name="Qu J."/>
            <person name="Dugan S."/>
            <person name="Lee S.L."/>
            <person name="Chao H."/>
            <person name="Dinh H."/>
            <person name="Han Y."/>
            <person name="Doddapaneni H."/>
            <person name="Worley K.C."/>
            <person name="Muzny D.M."/>
            <person name="Gibbs R.A."/>
            <person name="Richards S."/>
        </authorList>
    </citation>
    <scope>NUCLEOTIDE SEQUENCE</scope>
    <source>
        <strain evidence="16">HAZT.00-mixed</strain>
        <tissue evidence="16">Whole organism</tissue>
    </source>
</reference>
<keyword evidence="4" id="KW-1003">Cell membrane</keyword>
<dbReference type="RefSeq" id="XP_018016463.1">
    <property type="nucleotide sequence ID" value="XM_018160974.2"/>
</dbReference>
<reference evidence="16" key="1">
    <citation type="submission" date="2014-08" db="EMBL/GenBank/DDBJ databases">
        <authorList>
            <person name="Murali S."/>
            <person name="Richards S."/>
            <person name="Bandaranaike D."/>
            <person name="Bellair M."/>
            <person name="Blankenburg K."/>
            <person name="Chao H."/>
            <person name="Dinh H."/>
            <person name="Doddapaneni H."/>
            <person name="Dugan-Rocha S."/>
            <person name="Elkadiri S."/>
            <person name="Gnanaolivu R."/>
            <person name="Hughes D."/>
            <person name="Lee S."/>
            <person name="Li M."/>
            <person name="Ming W."/>
            <person name="Munidasa M."/>
            <person name="Muniz J."/>
            <person name="Nguyen L."/>
            <person name="Osuji N."/>
            <person name="Pu L.-L."/>
            <person name="Puazo M."/>
            <person name="Skinner E."/>
            <person name="Qu C."/>
            <person name="Quiroz J."/>
            <person name="Raj R."/>
            <person name="Weissenberger G."/>
            <person name="Xin Y."/>
            <person name="Zou X."/>
            <person name="Han Y."/>
            <person name="Worley K."/>
            <person name="Muzny D."/>
            <person name="Gibbs R."/>
        </authorList>
    </citation>
    <scope>NUCLEOTIDE SEQUENCE</scope>
    <source>
        <strain evidence="16">HAZT.00-mixed</strain>
        <tissue evidence="16">Whole organism</tissue>
    </source>
</reference>
<evidence type="ECO:0000313" key="18">
    <source>
        <dbReference type="RefSeq" id="XP_018016463.1"/>
    </source>
</evidence>
<dbReference type="PANTHER" id="PTHR42643:SF24">
    <property type="entry name" value="IONOTROPIC RECEPTOR 60A"/>
    <property type="match status" value="1"/>
</dbReference>
<dbReference type="InterPro" id="IPR001320">
    <property type="entry name" value="Iontro_rcpt_C"/>
</dbReference>
<evidence type="ECO:0000256" key="8">
    <source>
        <dbReference type="ARBA" id="ARBA00023136"/>
    </source>
</evidence>
<evidence type="ECO:0000256" key="10">
    <source>
        <dbReference type="ARBA" id="ARBA00023180"/>
    </source>
</evidence>
<keyword evidence="10" id="KW-0325">Glycoprotein</keyword>
<feature type="transmembrane region" description="Helical" evidence="13">
    <location>
        <begin position="61"/>
        <end position="81"/>
    </location>
</feature>
<evidence type="ECO:0000256" key="11">
    <source>
        <dbReference type="ARBA" id="ARBA00023286"/>
    </source>
</evidence>
<dbReference type="OrthoDB" id="6363779at2759"/>
<dbReference type="AlphaFoldDB" id="A0A6A0H5N4"/>
<feature type="transmembrane region" description="Helical" evidence="13">
    <location>
        <begin position="407"/>
        <end position="430"/>
    </location>
</feature>
<feature type="domain" description="Ionotropic glutamate receptor C-terminal" evidence="14">
    <location>
        <begin position="145"/>
        <end position="418"/>
    </location>
</feature>
<keyword evidence="12" id="KW-0407">Ion channel</keyword>
<comment type="subcellular location">
    <subcellularLocation>
        <location evidence="1">Cell membrane</location>
        <topology evidence="1">Multi-pass membrane protein</topology>
    </subcellularLocation>
</comment>
<keyword evidence="8 13" id="KW-0472">Membrane</keyword>
<dbReference type="Gene3D" id="3.40.190.10">
    <property type="entry name" value="Periplasmic binding protein-like II"/>
    <property type="match status" value="1"/>
</dbReference>